<dbReference type="RefSeq" id="WP_112231986.1">
    <property type="nucleotide sequence ID" value="NZ_QLTT01000014.1"/>
</dbReference>
<gene>
    <name evidence="1" type="ORF">C8D87_114128</name>
</gene>
<dbReference type="Proteomes" id="UP000248714">
    <property type="component" value="Unassembled WGS sequence"/>
</dbReference>
<accession>A0ABX9DW51</accession>
<evidence type="ECO:0000313" key="1">
    <source>
        <dbReference type="EMBL" id="RAS59516.1"/>
    </source>
</evidence>
<reference evidence="1 2" key="1">
    <citation type="submission" date="2018-06" db="EMBL/GenBank/DDBJ databases">
        <title>Genomic Encyclopedia of Type Strains, Phase IV (KMG-IV): sequencing the most valuable type-strain genomes for metagenomic binning, comparative biology and taxonomic classification.</title>
        <authorList>
            <person name="Goeker M."/>
        </authorList>
    </citation>
    <scope>NUCLEOTIDE SEQUENCE [LARGE SCALE GENOMIC DNA]</scope>
    <source>
        <strain evidence="1 2">DSM 45479</strain>
    </source>
</reference>
<sequence length="140" mass="15352">MSSVLVETFETPAAQAGGTPWSIAINEFADNAARFMFGDGIYYQGPDLKGTALRYRRQFVRWHGAAGSRYGGDWVAPGRTVVEVPGRKWAVKRPEDCTAADRRSAWFYADGRQMTEDEAADLSSPEPVVLLCLNCGLDGT</sequence>
<dbReference type="EMBL" id="QLTT01000014">
    <property type="protein sequence ID" value="RAS59516.1"/>
    <property type="molecule type" value="Genomic_DNA"/>
</dbReference>
<keyword evidence="2" id="KW-1185">Reference proteome</keyword>
<protein>
    <submittedName>
        <fullName evidence="1">Uncharacterized protein</fullName>
    </submittedName>
</protein>
<comment type="caution">
    <text evidence="1">The sequence shown here is derived from an EMBL/GenBank/DDBJ whole genome shotgun (WGS) entry which is preliminary data.</text>
</comment>
<name>A0ABX9DW51_9PSEU</name>
<organism evidence="1 2">
    <name type="scientific">Lentzea atacamensis</name>
    <dbReference type="NCBI Taxonomy" id="531938"/>
    <lineage>
        <taxon>Bacteria</taxon>
        <taxon>Bacillati</taxon>
        <taxon>Actinomycetota</taxon>
        <taxon>Actinomycetes</taxon>
        <taxon>Pseudonocardiales</taxon>
        <taxon>Pseudonocardiaceae</taxon>
        <taxon>Lentzea</taxon>
    </lineage>
</organism>
<evidence type="ECO:0000313" key="2">
    <source>
        <dbReference type="Proteomes" id="UP000248714"/>
    </source>
</evidence>
<proteinExistence type="predicted"/>